<evidence type="ECO:0000256" key="4">
    <source>
        <dbReference type="ARBA" id="ARBA00022643"/>
    </source>
</evidence>
<dbReference type="EMBL" id="JBBNAE010000008">
    <property type="protein sequence ID" value="KAK9103474.1"/>
    <property type="molecule type" value="Genomic_DNA"/>
</dbReference>
<accession>A0AAP0F211</accession>
<sequence length="282" mass="31306">MGDGSEVPLITPYNKDKFHVLHRFVLAPLTRRRAVKNVPQTHAILYYSQRASKGGLLISEATGVSDAAQGKEQVEAWKPIVDSVHAKGGVFFCHIWHAGRRSNHGEKLLLVQYLRIDEICKIINDFRIAARNAMEAVVEAVVEEIGVDKIGMRLTPFCNPTEAPDSNPEALGLYMVKSLKKLGILYCHIVEPKLKVSPNCPSTLTPMQRAFKGTFIVAGVYDREKGNKAIDDEHADLELNSPLNKFNQRTCNSPDPVVGYVDYPFLSPDPQNFSCSCDGREG</sequence>
<evidence type="ECO:0000313" key="7">
    <source>
        <dbReference type="EMBL" id="KAK9103474.1"/>
    </source>
</evidence>
<protein>
    <recommendedName>
        <fullName evidence="6">NADH:flavin oxidoreductase/NADH oxidase N-terminal domain-containing protein</fullName>
    </recommendedName>
</protein>
<dbReference type="AlphaFoldDB" id="A0AAP0F211"/>
<comment type="cofactor">
    <cofactor evidence="1">
        <name>FMN</name>
        <dbReference type="ChEBI" id="CHEBI:58210"/>
    </cofactor>
</comment>
<keyword evidence="4" id="KW-0288">FMN</keyword>
<organism evidence="7 8">
    <name type="scientific">Stephania japonica</name>
    <dbReference type="NCBI Taxonomy" id="461633"/>
    <lineage>
        <taxon>Eukaryota</taxon>
        <taxon>Viridiplantae</taxon>
        <taxon>Streptophyta</taxon>
        <taxon>Embryophyta</taxon>
        <taxon>Tracheophyta</taxon>
        <taxon>Spermatophyta</taxon>
        <taxon>Magnoliopsida</taxon>
        <taxon>Ranunculales</taxon>
        <taxon>Menispermaceae</taxon>
        <taxon>Menispermoideae</taxon>
        <taxon>Cissampelideae</taxon>
        <taxon>Stephania</taxon>
    </lineage>
</organism>
<dbReference type="InterPro" id="IPR001155">
    <property type="entry name" value="OxRdtase_FMN_N"/>
</dbReference>
<name>A0AAP0F211_9MAGN</name>
<evidence type="ECO:0000313" key="8">
    <source>
        <dbReference type="Proteomes" id="UP001417504"/>
    </source>
</evidence>
<keyword evidence="5" id="KW-0521">NADP</keyword>
<comment type="similarity">
    <text evidence="2">Belongs to the NADH:flavin oxidoreductase/NADH oxidase family.</text>
</comment>
<feature type="domain" description="NADH:flavin oxidoreductase/NADH oxidase N-terminal" evidence="6">
    <location>
        <begin position="12"/>
        <end position="103"/>
    </location>
</feature>
<reference evidence="7 8" key="1">
    <citation type="submission" date="2024-01" db="EMBL/GenBank/DDBJ databases">
        <title>Genome assemblies of Stephania.</title>
        <authorList>
            <person name="Yang L."/>
        </authorList>
    </citation>
    <scope>NUCLEOTIDE SEQUENCE [LARGE SCALE GENOMIC DNA]</scope>
    <source>
        <strain evidence="7">QJT</strain>
        <tissue evidence="7">Leaf</tissue>
    </source>
</reference>
<gene>
    <name evidence="7" type="ORF">Sjap_020728</name>
</gene>
<evidence type="ECO:0000256" key="2">
    <source>
        <dbReference type="ARBA" id="ARBA00005979"/>
    </source>
</evidence>
<dbReference type="Pfam" id="PF00724">
    <property type="entry name" value="Oxidored_FMN"/>
    <property type="match status" value="1"/>
</dbReference>
<keyword evidence="3" id="KW-0285">Flavoprotein</keyword>
<comment type="caution">
    <text evidence="7">The sequence shown here is derived from an EMBL/GenBank/DDBJ whole genome shotgun (WGS) entry which is preliminary data.</text>
</comment>
<dbReference type="GO" id="GO:0016491">
    <property type="term" value="F:oxidoreductase activity"/>
    <property type="evidence" value="ECO:0007669"/>
    <property type="project" value="InterPro"/>
</dbReference>
<dbReference type="PANTHER" id="PTHR22893:SF91">
    <property type="entry name" value="NADPH DEHYDROGENASE 2-RELATED"/>
    <property type="match status" value="1"/>
</dbReference>
<evidence type="ECO:0000256" key="3">
    <source>
        <dbReference type="ARBA" id="ARBA00022630"/>
    </source>
</evidence>
<evidence type="ECO:0000259" key="6">
    <source>
        <dbReference type="Pfam" id="PF00724"/>
    </source>
</evidence>
<evidence type="ECO:0000256" key="5">
    <source>
        <dbReference type="ARBA" id="ARBA00022857"/>
    </source>
</evidence>
<dbReference type="Gene3D" id="3.20.20.70">
    <property type="entry name" value="Aldolase class I"/>
    <property type="match status" value="2"/>
</dbReference>
<proteinExistence type="inferred from homology"/>
<evidence type="ECO:0000256" key="1">
    <source>
        <dbReference type="ARBA" id="ARBA00001917"/>
    </source>
</evidence>
<keyword evidence="8" id="KW-1185">Reference proteome</keyword>
<dbReference type="GO" id="GO:0010181">
    <property type="term" value="F:FMN binding"/>
    <property type="evidence" value="ECO:0007669"/>
    <property type="project" value="InterPro"/>
</dbReference>
<dbReference type="InterPro" id="IPR045247">
    <property type="entry name" value="Oye-like"/>
</dbReference>
<dbReference type="InterPro" id="IPR013785">
    <property type="entry name" value="Aldolase_TIM"/>
</dbReference>
<dbReference type="PANTHER" id="PTHR22893">
    <property type="entry name" value="NADH OXIDOREDUCTASE-RELATED"/>
    <property type="match status" value="1"/>
</dbReference>
<dbReference type="Proteomes" id="UP001417504">
    <property type="component" value="Unassembled WGS sequence"/>
</dbReference>
<dbReference type="SUPFAM" id="SSF51395">
    <property type="entry name" value="FMN-linked oxidoreductases"/>
    <property type="match status" value="1"/>
</dbReference>